<dbReference type="PANTHER" id="PTHR33747:SF1">
    <property type="entry name" value="ADENYLATE CYCLASE-ASSOCIATED CAP C-TERMINAL DOMAIN-CONTAINING PROTEIN"/>
    <property type="match status" value="1"/>
</dbReference>
<evidence type="ECO:0000313" key="3">
    <source>
        <dbReference type="Proteomes" id="UP001549047"/>
    </source>
</evidence>
<dbReference type="Proteomes" id="UP001549047">
    <property type="component" value="Unassembled WGS sequence"/>
</dbReference>
<reference evidence="2 3" key="1">
    <citation type="submission" date="2024-06" db="EMBL/GenBank/DDBJ databases">
        <title>Genomic Encyclopedia of Type Strains, Phase IV (KMG-IV): sequencing the most valuable type-strain genomes for metagenomic binning, comparative biology and taxonomic classification.</title>
        <authorList>
            <person name="Goeker M."/>
        </authorList>
    </citation>
    <scope>NUCLEOTIDE SEQUENCE [LARGE SCALE GENOMIC DNA]</scope>
    <source>
        <strain evidence="2 3">DSM 29780</strain>
    </source>
</reference>
<dbReference type="PANTHER" id="PTHR33747">
    <property type="entry name" value="UPF0225 PROTEIN SCO1677"/>
    <property type="match status" value="1"/>
</dbReference>
<comment type="caution">
    <text evidence="2">The sequence shown here is derived from an EMBL/GenBank/DDBJ whole genome shotgun (WGS) entry which is preliminary data.</text>
</comment>
<dbReference type="RefSeq" id="WP_354555675.1">
    <property type="nucleotide sequence ID" value="NZ_JBEPMB010000001.1"/>
</dbReference>
<organism evidence="2 3">
    <name type="scientific">Rhizobium aquaticum</name>
    <dbReference type="NCBI Taxonomy" id="1549636"/>
    <lineage>
        <taxon>Bacteria</taxon>
        <taxon>Pseudomonadati</taxon>
        <taxon>Pseudomonadota</taxon>
        <taxon>Alphaproteobacteria</taxon>
        <taxon>Hyphomicrobiales</taxon>
        <taxon>Rhizobiaceae</taxon>
        <taxon>Rhizobium/Agrobacterium group</taxon>
        <taxon>Rhizobium</taxon>
    </lineage>
</organism>
<dbReference type="InterPro" id="IPR004027">
    <property type="entry name" value="SEC_C_motif"/>
</dbReference>
<dbReference type="Pfam" id="PF02810">
    <property type="entry name" value="SEC-C"/>
    <property type="match status" value="1"/>
</dbReference>
<name>A0ABV2IXV0_9HYPH</name>
<feature type="domain" description="YchJ-like middle NTF2-like" evidence="1">
    <location>
        <begin position="27"/>
        <end position="125"/>
    </location>
</feature>
<dbReference type="SUPFAM" id="SSF54427">
    <property type="entry name" value="NTF2-like"/>
    <property type="match status" value="1"/>
</dbReference>
<accession>A0ABV2IXV0</accession>
<dbReference type="EMBL" id="JBEPMB010000001">
    <property type="protein sequence ID" value="MET3613188.1"/>
    <property type="molecule type" value="Genomic_DNA"/>
</dbReference>
<evidence type="ECO:0000259" key="1">
    <source>
        <dbReference type="Pfam" id="PF17775"/>
    </source>
</evidence>
<dbReference type="InterPro" id="IPR048469">
    <property type="entry name" value="YchJ-like_M"/>
</dbReference>
<gene>
    <name evidence="2" type="ORF">ABID16_001493</name>
</gene>
<dbReference type="Pfam" id="PF17775">
    <property type="entry name" value="YchJ_M-like"/>
    <property type="match status" value="1"/>
</dbReference>
<evidence type="ECO:0000313" key="2">
    <source>
        <dbReference type="EMBL" id="MET3613188.1"/>
    </source>
</evidence>
<proteinExistence type="predicted"/>
<dbReference type="SUPFAM" id="SSF103642">
    <property type="entry name" value="Sec-C motif"/>
    <property type="match status" value="1"/>
</dbReference>
<protein>
    <submittedName>
        <fullName evidence="2">SEC-C motif-containing protein</fullName>
    </submittedName>
</protein>
<keyword evidence="3" id="KW-1185">Reference proteome</keyword>
<sequence length="155" mass="16825">MQPCPCGSGKLILACCGPILAGKPAPTAEALMRSRYTAYATRKFAYIEETCAGPAAKAFDRREAERSGADTEWLGLTITGREAGLEGDEIGKVGFTFRVRQNGQEAAASEVSIFRKIDGRWFYWDREDRGKPGRVGRNDPCPCGSGKKFKACHGA</sequence>
<dbReference type="Gene3D" id="3.10.450.50">
    <property type="match status" value="1"/>
</dbReference>
<dbReference type="InterPro" id="IPR032710">
    <property type="entry name" value="NTF2-like_dom_sf"/>
</dbReference>